<dbReference type="SUPFAM" id="SSF54980">
    <property type="entry name" value="EF-G C-terminal domain-like"/>
    <property type="match status" value="1"/>
</dbReference>
<dbReference type="Gene3D" id="3.30.70.240">
    <property type="match status" value="1"/>
</dbReference>
<dbReference type="InterPro" id="IPR020569">
    <property type="entry name" value="UPF0029_Impact_CS"/>
</dbReference>
<dbReference type="PANTHER" id="PTHR16301:SF20">
    <property type="entry name" value="IMPACT FAMILY MEMBER YIGZ"/>
    <property type="match status" value="1"/>
</dbReference>
<evidence type="ECO:0000259" key="3">
    <source>
        <dbReference type="Pfam" id="PF09186"/>
    </source>
</evidence>
<feature type="domain" description="Impact N-terminal" evidence="2">
    <location>
        <begin position="23"/>
        <end position="126"/>
    </location>
</feature>
<dbReference type="Pfam" id="PF09186">
    <property type="entry name" value="DUF1949"/>
    <property type="match status" value="1"/>
</dbReference>
<comment type="caution">
    <text evidence="4">The sequence shown here is derived from an EMBL/GenBank/DDBJ whole genome shotgun (WGS) entry which is preliminary data.</text>
</comment>
<dbReference type="InterPro" id="IPR036956">
    <property type="entry name" value="Impact_N_sf"/>
</dbReference>
<dbReference type="Pfam" id="PF01205">
    <property type="entry name" value="Impact_N"/>
    <property type="match status" value="1"/>
</dbReference>
<dbReference type="InterPro" id="IPR015796">
    <property type="entry name" value="Impact_YigZ-like"/>
</dbReference>
<dbReference type="InterPro" id="IPR023582">
    <property type="entry name" value="Impact"/>
</dbReference>
<comment type="similarity">
    <text evidence="1">Belongs to the IMPACT family.</text>
</comment>
<sequence length="226" mass="25009">MANEQYLNLTISPQVATWEQDIKKSQFILNVARISNEEEAREFVATISQQHRKANHNVWTYVLGDHDEVQRYSDDGEPAGTAGVPMLEVLKNNQVHNVVAVVTRYFGGIKLGAGGLIRAYAGTVADGLVDVGLVELVTRQAIIISVGYPSYDSLKYWLDTNEYMISDTQYTTGVDVTVPVLPSDIESFEAQVSDLLNGQVTFEHGDEQLFEMPHDRNVSAATSSLK</sequence>
<feature type="domain" description="UPF0029" evidence="3">
    <location>
        <begin position="144"/>
        <end position="199"/>
    </location>
</feature>
<proteinExistence type="inferred from homology"/>
<keyword evidence="5" id="KW-1185">Reference proteome</keyword>
<evidence type="ECO:0000313" key="4">
    <source>
        <dbReference type="EMBL" id="MCW0952765.1"/>
    </source>
</evidence>
<dbReference type="PANTHER" id="PTHR16301">
    <property type="entry name" value="IMPACT-RELATED"/>
    <property type="match status" value="1"/>
</dbReference>
<dbReference type="InterPro" id="IPR020568">
    <property type="entry name" value="Ribosomal_Su5_D2-typ_SF"/>
</dbReference>
<gene>
    <name evidence="4" type="ORF">OIT44_01585</name>
</gene>
<dbReference type="Gene3D" id="3.30.230.30">
    <property type="entry name" value="Impact, N-terminal domain"/>
    <property type="match status" value="1"/>
</dbReference>
<dbReference type="PROSITE" id="PS00910">
    <property type="entry name" value="UPF0029"/>
    <property type="match status" value="1"/>
</dbReference>
<reference evidence="4 5" key="1">
    <citation type="submission" date="2022-10" db="EMBL/GenBank/DDBJ databases">
        <title>Weissella fermenti sp. nov., isolated from fermented cabbage.</title>
        <authorList>
            <person name="Lee J.K."/>
            <person name="Baek J.H."/>
            <person name="Choi D.G."/>
            <person name="Kim J.M."/>
            <person name="Jeon C.O."/>
        </authorList>
    </citation>
    <scope>NUCLEOTIDE SEQUENCE [LARGE SCALE GENOMIC DNA]</scope>
    <source>
        <strain evidence="4 5">KACC 18534</strain>
    </source>
</reference>
<dbReference type="SUPFAM" id="SSF54211">
    <property type="entry name" value="Ribosomal protein S5 domain 2-like"/>
    <property type="match status" value="1"/>
</dbReference>
<name>A0ABT3E344_9LACO</name>
<dbReference type="Proteomes" id="UP001526225">
    <property type="component" value="Unassembled WGS sequence"/>
</dbReference>
<dbReference type="EMBL" id="JAOZFE010000001">
    <property type="protein sequence ID" value="MCW0952765.1"/>
    <property type="molecule type" value="Genomic_DNA"/>
</dbReference>
<dbReference type="InterPro" id="IPR015269">
    <property type="entry name" value="UPF0029_Impact_C"/>
</dbReference>
<dbReference type="InterPro" id="IPR035647">
    <property type="entry name" value="EFG_III/V"/>
</dbReference>
<dbReference type="InterPro" id="IPR001498">
    <property type="entry name" value="Impact_N"/>
</dbReference>
<dbReference type="NCBIfam" id="TIGR00257">
    <property type="entry name" value="IMPACT_YIGZ"/>
    <property type="match status" value="1"/>
</dbReference>
<dbReference type="RefSeq" id="WP_213409368.1">
    <property type="nucleotide sequence ID" value="NZ_CP074441.1"/>
</dbReference>
<protein>
    <submittedName>
        <fullName evidence="4">YigZ family protein</fullName>
    </submittedName>
</protein>
<evidence type="ECO:0000256" key="1">
    <source>
        <dbReference type="ARBA" id="ARBA00007665"/>
    </source>
</evidence>
<accession>A0ABT3E344</accession>
<organism evidence="4 5">
    <name type="scientific">Weissella ceti</name>
    <dbReference type="NCBI Taxonomy" id="759620"/>
    <lineage>
        <taxon>Bacteria</taxon>
        <taxon>Bacillati</taxon>
        <taxon>Bacillota</taxon>
        <taxon>Bacilli</taxon>
        <taxon>Lactobacillales</taxon>
        <taxon>Lactobacillaceae</taxon>
        <taxon>Weissella</taxon>
    </lineage>
</organism>
<evidence type="ECO:0000313" key="5">
    <source>
        <dbReference type="Proteomes" id="UP001526225"/>
    </source>
</evidence>
<evidence type="ECO:0000259" key="2">
    <source>
        <dbReference type="Pfam" id="PF01205"/>
    </source>
</evidence>